<dbReference type="EMBL" id="RBXR01000001">
    <property type="protein sequence ID" value="RKT67099.1"/>
    <property type="molecule type" value="Genomic_DNA"/>
</dbReference>
<evidence type="ECO:0000313" key="2">
    <source>
        <dbReference type="Proteomes" id="UP000272729"/>
    </source>
</evidence>
<evidence type="ECO:0000313" key="1">
    <source>
        <dbReference type="EMBL" id="RKT67099.1"/>
    </source>
</evidence>
<reference evidence="1 2" key="1">
    <citation type="submission" date="2018-10" db="EMBL/GenBank/DDBJ databases">
        <title>Sequencing the genomes of 1000 actinobacteria strains.</title>
        <authorList>
            <person name="Klenk H.-P."/>
        </authorList>
    </citation>
    <scope>NUCLEOTIDE SEQUENCE [LARGE SCALE GENOMIC DNA]</scope>
    <source>
        <strain evidence="1 2">DSM 43911</strain>
    </source>
</reference>
<gene>
    <name evidence="1" type="ORF">DFJ66_0267</name>
</gene>
<dbReference type="RefSeq" id="WP_170199062.1">
    <property type="nucleotide sequence ID" value="NZ_JBIUBA010000046.1"/>
</dbReference>
<keyword evidence="2" id="KW-1185">Reference proteome</keyword>
<accession>A0A495X0A9</accession>
<dbReference type="Proteomes" id="UP000272729">
    <property type="component" value="Unassembled WGS sequence"/>
</dbReference>
<dbReference type="AlphaFoldDB" id="A0A495X0A9"/>
<organism evidence="1 2">
    <name type="scientific">Saccharothrix variisporea</name>
    <dbReference type="NCBI Taxonomy" id="543527"/>
    <lineage>
        <taxon>Bacteria</taxon>
        <taxon>Bacillati</taxon>
        <taxon>Actinomycetota</taxon>
        <taxon>Actinomycetes</taxon>
        <taxon>Pseudonocardiales</taxon>
        <taxon>Pseudonocardiaceae</taxon>
        <taxon>Saccharothrix</taxon>
    </lineage>
</organism>
<proteinExistence type="predicted"/>
<sequence length="52" mass="6053">MGRAVHQIDRELKRVWRELLAAVERVDFDAACDCAERIDILLDQRGDLTRVD</sequence>
<comment type="caution">
    <text evidence="1">The sequence shown here is derived from an EMBL/GenBank/DDBJ whole genome shotgun (WGS) entry which is preliminary data.</text>
</comment>
<protein>
    <submittedName>
        <fullName evidence="1">Uncharacterized protein</fullName>
    </submittedName>
</protein>
<name>A0A495X0A9_9PSEU</name>